<name>A0ABV0NIX9_9TELE</name>
<gene>
    <name evidence="1" type="ORF">GOODEAATRI_004345</name>
</gene>
<proteinExistence type="predicted"/>
<keyword evidence="2" id="KW-1185">Reference proteome</keyword>
<reference evidence="1 2" key="1">
    <citation type="submission" date="2021-06" db="EMBL/GenBank/DDBJ databases">
        <authorList>
            <person name="Palmer J.M."/>
        </authorList>
    </citation>
    <scope>NUCLEOTIDE SEQUENCE [LARGE SCALE GENOMIC DNA]</scope>
    <source>
        <strain evidence="1 2">GA_2019</strain>
        <tissue evidence="1">Muscle</tissue>
    </source>
</reference>
<sequence>MGAESGSATLEGMGKWGLCLEVMPGTKGVHLQEDLHIGAQREAYFFEERKSYVVLSSIFMCQMLFELFWSSSLFKTSPVFHLDFQNILQLVSITIATHQSFQAQSSH</sequence>
<organism evidence="1 2">
    <name type="scientific">Goodea atripinnis</name>
    <dbReference type="NCBI Taxonomy" id="208336"/>
    <lineage>
        <taxon>Eukaryota</taxon>
        <taxon>Metazoa</taxon>
        <taxon>Chordata</taxon>
        <taxon>Craniata</taxon>
        <taxon>Vertebrata</taxon>
        <taxon>Euteleostomi</taxon>
        <taxon>Actinopterygii</taxon>
        <taxon>Neopterygii</taxon>
        <taxon>Teleostei</taxon>
        <taxon>Neoteleostei</taxon>
        <taxon>Acanthomorphata</taxon>
        <taxon>Ovalentaria</taxon>
        <taxon>Atherinomorphae</taxon>
        <taxon>Cyprinodontiformes</taxon>
        <taxon>Goodeidae</taxon>
        <taxon>Goodea</taxon>
    </lineage>
</organism>
<dbReference type="EMBL" id="JAHRIO010040162">
    <property type="protein sequence ID" value="MEQ2170834.1"/>
    <property type="molecule type" value="Genomic_DNA"/>
</dbReference>
<evidence type="ECO:0000313" key="2">
    <source>
        <dbReference type="Proteomes" id="UP001476798"/>
    </source>
</evidence>
<comment type="caution">
    <text evidence="1">The sequence shown here is derived from an EMBL/GenBank/DDBJ whole genome shotgun (WGS) entry which is preliminary data.</text>
</comment>
<evidence type="ECO:0000313" key="1">
    <source>
        <dbReference type="EMBL" id="MEQ2170834.1"/>
    </source>
</evidence>
<accession>A0ABV0NIX9</accession>
<dbReference type="Proteomes" id="UP001476798">
    <property type="component" value="Unassembled WGS sequence"/>
</dbReference>
<protein>
    <submittedName>
        <fullName evidence="1">Uncharacterized protein</fullName>
    </submittedName>
</protein>